<name>A0ABU0E2K3_9FIRM</name>
<dbReference type="InterPro" id="IPR000551">
    <property type="entry name" value="MerR-type_HTH_dom"/>
</dbReference>
<dbReference type="InterPro" id="IPR011256">
    <property type="entry name" value="Reg_factor_effector_dom_sf"/>
</dbReference>
<dbReference type="SUPFAM" id="SSF46955">
    <property type="entry name" value="Putative DNA-binding domain"/>
    <property type="match status" value="1"/>
</dbReference>
<dbReference type="EMBL" id="JAUSUR010000003">
    <property type="protein sequence ID" value="MDQ0361035.1"/>
    <property type="molecule type" value="Genomic_DNA"/>
</dbReference>
<dbReference type="Gene3D" id="1.10.1660.10">
    <property type="match status" value="1"/>
</dbReference>
<evidence type="ECO:0000313" key="4">
    <source>
        <dbReference type="Proteomes" id="UP001230220"/>
    </source>
</evidence>
<reference evidence="3 4" key="1">
    <citation type="submission" date="2023-07" db="EMBL/GenBank/DDBJ databases">
        <title>Genomic Encyclopedia of Type Strains, Phase IV (KMG-IV): sequencing the most valuable type-strain genomes for metagenomic binning, comparative biology and taxonomic classification.</title>
        <authorList>
            <person name="Goeker M."/>
        </authorList>
    </citation>
    <scope>NUCLEOTIDE SEQUENCE [LARGE SCALE GENOMIC DNA]</scope>
    <source>
        <strain evidence="3 4">DSM 16784</strain>
    </source>
</reference>
<protein>
    <submittedName>
        <fullName evidence="3">DNA-binding transcriptional MerR regulator</fullName>
    </submittedName>
</protein>
<feature type="domain" description="HTH merR-type" evidence="2">
    <location>
        <begin position="1"/>
        <end position="70"/>
    </location>
</feature>
<dbReference type="InterPro" id="IPR010499">
    <property type="entry name" value="AraC_E-bd"/>
</dbReference>
<comment type="caution">
    <text evidence="3">The sequence shown here is derived from an EMBL/GenBank/DDBJ whole genome shotgun (WGS) entry which is preliminary data.</text>
</comment>
<dbReference type="InterPro" id="IPR029442">
    <property type="entry name" value="GyrI-like"/>
</dbReference>
<evidence type="ECO:0000313" key="3">
    <source>
        <dbReference type="EMBL" id="MDQ0361035.1"/>
    </source>
</evidence>
<accession>A0ABU0E2K3</accession>
<organism evidence="3 4">
    <name type="scientific">Breznakia pachnodae</name>
    <dbReference type="NCBI Taxonomy" id="265178"/>
    <lineage>
        <taxon>Bacteria</taxon>
        <taxon>Bacillati</taxon>
        <taxon>Bacillota</taxon>
        <taxon>Erysipelotrichia</taxon>
        <taxon>Erysipelotrichales</taxon>
        <taxon>Erysipelotrichaceae</taxon>
        <taxon>Breznakia</taxon>
    </lineage>
</organism>
<dbReference type="Proteomes" id="UP001230220">
    <property type="component" value="Unassembled WGS sequence"/>
</dbReference>
<dbReference type="SMART" id="SM00422">
    <property type="entry name" value="HTH_MERR"/>
    <property type="match status" value="1"/>
</dbReference>
<dbReference type="Pfam" id="PF13411">
    <property type="entry name" value="MerR_1"/>
    <property type="match status" value="1"/>
</dbReference>
<keyword evidence="4" id="KW-1185">Reference proteome</keyword>
<dbReference type="InterPro" id="IPR009061">
    <property type="entry name" value="DNA-bd_dom_put_sf"/>
</dbReference>
<proteinExistence type="predicted"/>
<dbReference type="PROSITE" id="PS50937">
    <property type="entry name" value="HTH_MERR_2"/>
    <property type="match status" value="1"/>
</dbReference>
<dbReference type="SUPFAM" id="SSF55136">
    <property type="entry name" value="Probable bacterial effector-binding domain"/>
    <property type="match status" value="1"/>
</dbReference>
<dbReference type="RefSeq" id="WP_307407417.1">
    <property type="nucleotide sequence ID" value="NZ_JAUSUR010000003.1"/>
</dbReference>
<gene>
    <name evidence="3" type="ORF">J2S15_001782</name>
</gene>
<dbReference type="InterPro" id="IPR047057">
    <property type="entry name" value="MerR_fam"/>
</dbReference>
<sequence length="271" mass="31957">MFKIGEFSKLTQISGRMLRHFDKLELLTPQQIDDNGYRLYASNQLQDALKITSLQRAGFQLQEIKRMMSDDIVNDELQQIIITCRQRKEMEYKKVKKELSMLDDIDEILSRGTNIHTYTLELKHIPGHIVASLRQRIPKYSDEGRLWGMMMSEIMPQQPKFSNSMRKLAIYHDEEYMEEDPDVEIRISVDNIYKDTKHVTFKEVDEEEVLTITFHGSYEQIGNVNAEAIRWMEQNGYKLDGKFYCVYLSGPEKTEESEKWTTECCFPVKKL</sequence>
<evidence type="ECO:0000256" key="1">
    <source>
        <dbReference type="ARBA" id="ARBA00023125"/>
    </source>
</evidence>
<keyword evidence="1 3" id="KW-0238">DNA-binding</keyword>
<dbReference type="Pfam" id="PF06445">
    <property type="entry name" value="GyrI-like"/>
    <property type="match status" value="1"/>
</dbReference>
<dbReference type="GO" id="GO:0003677">
    <property type="term" value="F:DNA binding"/>
    <property type="evidence" value="ECO:0007669"/>
    <property type="project" value="UniProtKB-KW"/>
</dbReference>
<dbReference type="PANTHER" id="PTHR30204">
    <property type="entry name" value="REDOX-CYCLING DRUG-SENSING TRANSCRIPTIONAL ACTIVATOR SOXR"/>
    <property type="match status" value="1"/>
</dbReference>
<dbReference type="Gene3D" id="3.20.80.10">
    <property type="entry name" value="Regulatory factor, effector binding domain"/>
    <property type="match status" value="1"/>
</dbReference>
<evidence type="ECO:0000259" key="2">
    <source>
        <dbReference type="PROSITE" id="PS50937"/>
    </source>
</evidence>
<dbReference type="PANTHER" id="PTHR30204:SF97">
    <property type="entry name" value="MERR FAMILY REGULATORY PROTEIN"/>
    <property type="match status" value="1"/>
</dbReference>
<dbReference type="SMART" id="SM00871">
    <property type="entry name" value="AraC_E_bind"/>
    <property type="match status" value="1"/>
</dbReference>